<dbReference type="Proteomes" id="UP000473681">
    <property type="component" value="Unassembled WGS sequence"/>
</dbReference>
<dbReference type="GO" id="GO:0003677">
    <property type="term" value="F:DNA binding"/>
    <property type="evidence" value="ECO:0007669"/>
    <property type="project" value="InterPro"/>
</dbReference>
<sequence>MMNLIRKQRIKNKMSQEELAKLCKIKQSQISRIETNKELPSAKLIVELADNLNLCYAEAFCYFYGKDNCKKCESYKYKHD</sequence>
<dbReference type="AlphaFoldDB" id="A0A846K4B5"/>
<dbReference type="SMART" id="SM00530">
    <property type="entry name" value="HTH_XRE"/>
    <property type="match status" value="1"/>
</dbReference>
<dbReference type="InterPro" id="IPR010982">
    <property type="entry name" value="Lambda_DNA-bd_dom_sf"/>
</dbReference>
<dbReference type="Gene3D" id="1.10.260.40">
    <property type="entry name" value="lambda repressor-like DNA-binding domains"/>
    <property type="match status" value="1"/>
</dbReference>
<organism evidence="2 3">
    <name type="scientific">Clostridium botulinum</name>
    <dbReference type="NCBI Taxonomy" id="1491"/>
    <lineage>
        <taxon>Bacteria</taxon>
        <taxon>Bacillati</taxon>
        <taxon>Bacillota</taxon>
        <taxon>Clostridia</taxon>
        <taxon>Eubacteriales</taxon>
        <taxon>Clostridiaceae</taxon>
        <taxon>Clostridium</taxon>
    </lineage>
</organism>
<name>A0A846K4B5_CLOBO</name>
<dbReference type="EMBL" id="SWVK01000023">
    <property type="protein sequence ID" value="NFN36402.1"/>
    <property type="molecule type" value="Genomic_DNA"/>
</dbReference>
<comment type="caution">
    <text evidence="2">The sequence shown here is derived from an EMBL/GenBank/DDBJ whole genome shotgun (WGS) entry which is preliminary data.</text>
</comment>
<dbReference type="InterPro" id="IPR001387">
    <property type="entry name" value="Cro/C1-type_HTH"/>
</dbReference>
<evidence type="ECO:0000313" key="3">
    <source>
        <dbReference type="Proteomes" id="UP000473681"/>
    </source>
</evidence>
<dbReference type="SUPFAM" id="SSF47413">
    <property type="entry name" value="lambda repressor-like DNA-binding domains"/>
    <property type="match status" value="1"/>
</dbReference>
<dbReference type="Pfam" id="PF01381">
    <property type="entry name" value="HTH_3"/>
    <property type="match status" value="1"/>
</dbReference>
<proteinExistence type="predicted"/>
<gene>
    <name evidence="2" type="ORF">FDB51_15060</name>
</gene>
<reference evidence="2 3" key="1">
    <citation type="submission" date="2019-04" db="EMBL/GenBank/DDBJ databases">
        <title>Genome sequencing of Clostridium botulinum Groups I-IV and Clostridium butyricum.</title>
        <authorList>
            <person name="Brunt J."/>
            <person name="Van Vliet A.H.M."/>
            <person name="Stringer S.C."/>
            <person name="Carter A.T."/>
            <person name="Peck M.W."/>
        </authorList>
    </citation>
    <scope>NUCLEOTIDE SEQUENCE [LARGE SCALE GENOMIC DNA]</scope>
    <source>
        <strain evidence="2 3">CB-K-33E</strain>
    </source>
</reference>
<accession>A0A846K4B5</accession>
<dbReference type="CDD" id="cd00093">
    <property type="entry name" value="HTH_XRE"/>
    <property type="match status" value="1"/>
</dbReference>
<evidence type="ECO:0000259" key="1">
    <source>
        <dbReference type="PROSITE" id="PS50943"/>
    </source>
</evidence>
<evidence type="ECO:0000313" key="2">
    <source>
        <dbReference type="EMBL" id="NFN36402.1"/>
    </source>
</evidence>
<feature type="domain" description="HTH cro/C1-type" evidence="1">
    <location>
        <begin position="5"/>
        <end position="60"/>
    </location>
</feature>
<protein>
    <submittedName>
        <fullName evidence="2">Helix-turn-helix transcriptional regulator</fullName>
    </submittedName>
</protein>
<dbReference type="PROSITE" id="PS50943">
    <property type="entry name" value="HTH_CROC1"/>
    <property type="match status" value="1"/>
</dbReference>